<evidence type="ECO:0000313" key="2">
    <source>
        <dbReference type="Proteomes" id="UP000309668"/>
    </source>
</evidence>
<dbReference type="Gene3D" id="3.40.50.10110">
    <property type="entry name" value="DNA polymerase III subunit chi"/>
    <property type="match status" value="1"/>
</dbReference>
<dbReference type="Pfam" id="PF04364">
    <property type="entry name" value="DNA_pol3_chi"/>
    <property type="match status" value="1"/>
</dbReference>
<sequence>MRVDFYQLSRDPVDRVVALLAAKVMQAGERLVVVTEDADQRRRISETLWAQDGAAFLAHGDAGEGDAGAADAARQPILLSAECAFPNGARMAILADGKWREEAATLDRAMLLFDNAATDAARDLWRVLDAREAIDNRIFKQRDDGGWREGR</sequence>
<evidence type="ECO:0000313" key="1">
    <source>
        <dbReference type="EMBL" id="TMM50375.1"/>
    </source>
</evidence>
<dbReference type="GO" id="GO:0003887">
    <property type="term" value="F:DNA-directed DNA polymerase activity"/>
    <property type="evidence" value="ECO:0007669"/>
    <property type="project" value="InterPro"/>
</dbReference>
<proteinExistence type="predicted"/>
<dbReference type="Proteomes" id="UP000309668">
    <property type="component" value="Unassembled WGS sequence"/>
</dbReference>
<dbReference type="GO" id="GO:0032298">
    <property type="term" value="P:positive regulation of DNA-templated DNA replication initiation"/>
    <property type="evidence" value="ECO:0007669"/>
    <property type="project" value="TreeGrafter"/>
</dbReference>
<dbReference type="PANTHER" id="PTHR38767">
    <property type="entry name" value="DNA POLYMERASE III SUBUNIT CHI"/>
    <property type="match status" value="1"/>
</dbReference>
<organism evidence="1 2">
    <name type="scientific">Qipengyuania marisflavi</name>
    <dbReference type="NCBI Taxonomy" id="2486356"/>
    <lineage>
        <taxon>Bacteria</taxon>
        <taxon>Pseudomonadati</taxon>
        <taxon>Pseudomonadota</taxon>
        <taxon>Alphaproteobacteria</taxon>
        <taxon>Sphingomonadales</taxon>
        <taxon>Erythrobacteraceae</taxon>
        <taxon>Qipengyuania</taxon>
    </lineage>
</organism>
<dbReference type="SUPFAM" id="SSF102400">
    <property type="entry name" value="DNA polymerase III chi subunit"/>
    <property type="match status" value="1"/>
</dbReference>
<dbReference type="OrthoDB" id="9795973at2"/>
<protein>
    <submittedName>
        <fullName evidence="1">DNA polymerase III subunit chi</fullName>
    </submittedName>
</protein>
<accession>A0A5S3PC86</accession>
<dbReference type="RefSeq" id="WP_138616128.1">
    <property type="nucleotide sequence ID" value="NZ_VCAO01000001.1"/>
</dbReference>
<dbReference type="PANTHER" id="PTHR38767:SF1">
    <property type="entry name" value="DNA POLYMERASE III SUBUNIT CHI"/>
    <property type="match status" value="1"/>
</dbReference>
<dbReference type="GO" id="GO:0006260">
    <property type="term" value="P:DNA replication"/>
    <property type="evidence" value="ECO:0007669"/>
    <property type="project" value="InterPro"/>
</dbReference>
<dbReference type="AlphaFoldDB" id="A0A5S3PC86"/>
<dbReference type="InterPro" id="IPR007459">
    <property type="entry name" value="DNA_pol3_chi"/>
</dbReference>
<gene>
    <name evidence="1" type="ORF">FEV51_04155</name>
</gene>
<dbReference type="GO" id="GO:0003677">
    <property type="term" value="F:DNA binding"/>
    <property type="evidence" value="ECO:0007669"/>
    <property type="project" value="InterPro"/>
</dbReference>
<dbReference type="EMBL" id="VCAO01000001">
    <property type="protein sequence ID" value="TMM50375.1"/>
    <property type="molecule type" value="Genomic_DNA"/>
</dbReference>
<reference evidence="1 2" key="1">
    <citation type="submission" date="2019-05" db="EMBL/GenBank/DDBJ databases">
        <title>Erythrobacter marisflavi sp. nov., isolated from isolated from water of an estuary environment.</title>
        <authorList>
            <person name="Yoon J.-H."/>
        </authorList>
    </citation>
    <scope>NUCLEOTIDE SEQUENCE [LARGE SCALE GENOMIC DNA]</scope>
    <source>
        <strain evidence="1 2">KEM-5</strain>
    </source>
</reference>
<dbReference type="InterPro" id="IPR036768">
    <property type="entry name" value="PolIII_chi_sf"/>
</dbReference>
<keyword evidence="2" id="KW-1185">Reference proteome</keyword>
<name>A0A5S3PC86_9SPHN</name>
<comment type="caution">
    <text evidence="1">The sequence shown here is derived from an EMBL/GenBank/DDBJ whole genome shotgun (WGS) entry which is preliminary data.</text>
</comment>